<evidence type="ECO:0000256" key="4">
    <source>
        <dbReference type="ARBA" id="ARBA00022884"/>
    </source>
</evidence>
<accession>A0A9D1T387</accession>
<evidence type="ECO:0000256" key="8">
    <source>
        <dbReference type="HAMAP-Rule" id="MF_00500"/>
    </source>
</evidence>
<dbReference type="AlphaFoldDB" id="A0A9D1T387"/>
<proteinExistence type="inferred from homology"/>
<evidence type="ECO:0000256" key="6">
    <source>
        <dbReference type="ARBA" id="ARBA00023274"/>
    </source>
</evidence>
<dbReference type="PANTHER" id="PTHR33398">
    <property type="entry name" value="30S RIBOSOMAL PROTEIN S20"/>
    <property type="match status" value="1"/>
</dbReference>
<dbReference type="NCBIfam" id="TIGR00029">
    <property type="entry name" value="S20"/>
    <property type="match status" value="1"/>
</dbReference>
<comment type="caution">
    <text evidence="9">The sequence shown here is derived from an EMBL/GenBank/DDBJ whole genome shotgun (WGS) entry which is preliminary data.</text>
</comment>
<gene>
    <name evidence="8 9" type="primary">rpsT</name>
    <name evidence="9" type="ORF">IAC79_06660</name>
</gene>
<dbReference type="PANTHER" id="PTHR33398:SF1">
    <property type="entry name" value="SMALL RIBOSOMAL SUBUNIT PROTEIN BS20C"/>
    <property type="match status" value="1"/>
</dbReference>
<dbReference type="EMBL" id="DVOR01000216">
    <property type="protein sequence ID" value="HIV09776.1"/>
    <property type="molecule type" value="Genomic_DNA"/>
</dbReference>
<dbReference type="Gene3D" id="1.20.58.110">
    <property type="entry name" value="Ribosomal protein S20"/>
    <property type="match status" value="1"/>
</dbReference>
<evidence type="ECO:0000256" key="3">
    <source>
        <dbReference type="ARBA" id="ARBA00022730"/>
    </source>
</evidence>
<dbReference type="SUPFAM" id="SSF46992">
    <property type="entry name" value="Ribosomal protein S20"/>
    <property type="match status" value="1"/>
</dbReference>
<keyword evidence="5 8" id="KW-0689">Ribosomal protein</keyword>
<evidence type="ECO:0000256" key="2">
    <source>
        <dbReference type="ARBA" id="ARBA00007634"/>
    </source>
</evidence>
<dbReference type="GO" id="GO:0015935">
    <property type="term" value="C:small ribosomal subunit"/>
    <property type="evidence" value="ECO:0007669"/>
    <property type="project" value="TreeGrafter"/>
</dbReference>
<comment type="similarity">
    <text evidence="2 8">Belongs to the bacterial ribosomal protein bS20 family.</text>
</comment>
<name>A0A9D1T387_9BACT</name>
<evidence type="ECO:0000313" key="10">
    <source>
        <dbReference type="Proteomes" id="UP000886845"/>
    </source>
</evidence>
<evidence type="ECO:0000313" key="9">
    <source>
        <dbReference type="EMBL" id="HIV09776.1"/>
    </source>
</evidence>
<dbReference type="GO" id="GO:0006412">
    <property type="term" value="P:translation"/>
    <property type="evidence" value="ECO:0007669"/>
    <property type="project" value="UniProtKB-UniRule"/>
</dbReference>
<keyword evidence="3 8" id="KW-0699">rRNA-binding</keyword>
<reference evidence="9" key="1">
    <citation type="submission" date="2020-10" db="EMBL/GenBank/DDBJ databases">
        <authorList>
            <person name="Gilroy R."/>
        </authorList>
    </citation>
    <scope>NUCLEOTIDE SEQUENCE</scope>
    <source>
        <strain evidence="9">35461</strain>
    </source>
</reference>
<keyword evidence="4 8" id="KW-0694">RNA-binding</keyword>
<comment type="function">
    <text evidence="1 8">Binds directly to 16S ribosomal RNA.</text>
</comment>
<dbReference type="HAMAP" id="MF_00500">
    <property type="entry name" value="Ribosomal_bS20"/>
    <property type="match status" value="1"/>
</dbReference>
<dbReference type="FunFam" id="1.20.58.110:FF:000001">
    <property type="entry name" value="30S ribosomal protein S20"/>
    <property type="match status" value="1"/>
</dbReference>
<organism evidence="9 10">
    <name type="scientific">Candidatus Spyradenecus faecavium</name>
    <dbReference type="NCBI Taxonomy" id="2840947"/>
    <lineage>
        <taxon>Bacteria</taxon>
        <taxon>Pseudomonadati</taxon>
        <taxon>Lentisphaerota</taxon>
        <taxon>Lentisphaeria</taxon>
        <taxon>Lentisphaerales</taxon>
        <taxon>Lentisphaeraceae</taxon>
        <taxon>Lentisphaeraceae incertae sedis</taxon>
        <taxon>Candidatus Spyradenecus</taxon>
    </lineage>
</organism>
<protein>
    <recommendedName>
        <fullName evidence="7 8">Small ribosomal subunit protein bS20</fullName>
    </recommendedName>
</protein>
<evidence type="ECO:0000256" key="5">
    <source>
        <dbReference type="ARBA" id="ARBA00022980"/>
    </source>
</evidence>
<evidence type="ECO:0000256" key="1">
    <source>
        <dbReference type="ARBA" id="ARBA00003134"/>
    </source>
</evidence>
<sequence>MPNIKSAAKRVKTAAKANLRNRSVKSELLTYRKKVEAAIAGGDKTAAFAAVSAYASKLDKAAKKGVIKRNTADRKKSRTAQAIAKMA</sequence>
<dbReference type="InterPro" id="IPR002583">
    <property type="entry name" value="Ribosomal_bS20"/>
</dbReference>
<dbReference type="GO" id="GO:0070181">
    <property type="term" value="F:small ribosomal subunit rRNA binding"/>
    <property type="evidence" value="ECO:0007669"/>
    <property type="project" value="TreeGrafter"/>
</dbReference>
<dbReference type="Proteomes" id="UP000886845">
    <property type="component" value="Unassembled WGS sequence"/>
</dbReference>
<dbReference type="GO" id="GO:0003735">
    <property type="term" value="F:structural constituent of ribosome"/>
    <property type="evidence" value="ECO:0007669"/>
    <property type="project" value="InterPro"/>
</dbReference>
<keyword evidence="6 8" id="KW-0687">Ribonucleoprotein</keyword>
<reference evidence="9" key="2">
    <citation type="journal article" date="2021" name="PeerJ">
        <title>Extensive microbial diversity within the chicken gut microbiome revealed by metagenomics and culture.</title>
        <authorList>
            <person name="Gilroy R."/>
            <person name="Ravi A."/>
            <person name="Getino M."/>
            <person name="Pursley I."/>
            <person name="Horton D.L."/>
            <person name="Alikhan N.F."/>
            <person name="Baker D."/>
            <person name="Gharbi K."/>
            <person name="Hall N."/>
            <person name="Watson M."/>
            <person name="Adriaenssens E.M."/>
            <person name="Foster-Nyarko E."/>
            <person name="Jarju S."/>
            <person name="Secka A."/>
            <person name="Antonio M."/>
            <person name="Oren A."/>
            <person name="Chaudhuri R.R."/>
            <person name="La Ragione R."/>
            <person name="Hildebrand F."/>
            <person name="Pallen M.J."/>
        </authorList>
    </citation>
    <scope>NUCLEOTIDE SEQUENCE</scope>
    <source>
        <strain evidence="9">35461</strain>
    </source>
</reference>
<dbReference type="Pfam" id="PF01649">
    <property type="entry name" value="Ribosomal_S20p"/>
    <property type="match status" value="1"/>
</dbReference>
<evidence type="ECO:0000256" key="7">
    <source>
        <dbReference type="ARBA" id="ARBA00035136"/>
    </source>
</evidence>
<dbReference type="InterPro" id="IPR036510">
    <property type="entry name" value="Ribosomal_bS20_sf"/>
</dbReference>